<dbReference type="InterPro" id="IPR013783">
    <property type="entry name" value="Ig-like_fold"/>
</dbReference>
<reference evidence="6" key="1">
    <citation type="journal article" date="2018" name="Emerg. Infect. Dis.">
        <title>Ocular Vaccinia Infection in Dairy Worker, Brazil.</title>
        <authorList>
            <person name="Teixeira Lima M."/>
            <person name="Pereira Oliveira G."/>
            <person name="Bretas de Oliveira D."/>
            <person name="Mesquita Vaz S."/>
            <person name="de Souza Trindade G."/>
            <person name="Santos Abrahao J."/>
            <person name="Geessien Kroon E."/>
        </authorList>
    </citation>
    <scope>NUCLEOTIDE SEQUENCE [LARGE SCALE GENOMIC DNA]</scope>
    <source>
        <strain evidence="6">CEyV1</strain>
    </source>
</reference>
<keyword evidence="4" id="KW-0325">Glycoprotein</keyword>
<evidence type="ECO:0000256" key="5">
    <source>
        <dbReference type="ARBA" id="ARBA00023319"/>
    </source>
</evidence>
<evidence type="ECO:0000256" key="3">
    <source>
        <dbReference type="ARBA" id="ARBA00022737"/>
    </source>
</evidence>
<dbReference type="PRINTS" id="PR01540">
    <property type="entry name" value="INTRLEUKN1BP"/>
</dbReference>
<evidence type="ECO:0000313" key="6">
    <source>
        <dbReference type="EMBL" id="AUL80371.1"/>
    </source>
</evidence>
<name>A0A2I6J1P1_VACCV</name>
<dbReference type="InterPro" id="IPR004078">
    <property type="entry name" value="IL-1-bd"/>
</dbReference>
<evidence type="ECO:0000256" key="1">
    <source>
        <dbReference type="ARBA" id="ARBA00009752"/>
    </source>
</evidence>
<evidence type="ECO:0000256" key="4">
    <source>
        <dbReference type="ARBA" id="ARBA00023180"/>
    </source>
</evidence>
<dbReference type="EMBL" id="MG012795">
    <property type="protein sequence ID" value="AUL80371.1"/>
    <property type="molecule type" value="Genomic_DNA"/>
</dbReference>
<dbReference type="InterPro" id="IPR004074">
    <property type="entry name" value="IL-1_rcpt_I/II-typ"/>
</dbReference>
<dbReference type="GO" id="GO:0004908">
    <property type="term" value="F:interleukin-1 receptor activity"/>
    <property type="evidence" value="ECO:0007669"/>
    <property type="project" value="InterPro"/>
</dbReference>
<organism evidence="6">
    <name type="scientific">Vaccinia virus</name>
    <name type="common">VACV</name>
    <name type="synonym">Orthopoxvirus vaccinia</name>
    <dbReference type="NCBI Taxonomy" id="10245"/>
    <lineage>
        <taxon>Viruses</taxon>
        <taxon>Varidnaviria</taxon>
        <taxon>Bamfordvirae</taxon>
        <taxon>Nucleocytoviricota</taxon>
        <taxon>Pokkesviricetes</taxon>
        <taxon>Chitovirales</taxon>
        <taxon>Poxviridae</taxon>
        <taxon>Chordopoxvirinae</taxon>
        <taxon>Orthopoxvirus</taxon>
    </lineage>
</organism>
<evidence type="ECO:0000256" key="2">
    <source>
        <dbReference type="ARBA" id="ARBA00022729"/>
    </source>
</evidence>
<keyword evidence="3" id="KW-0677">Repeat</keyword>
<keyword evidence="2" id="KW-0732">Signal</keyword>
<dbReference type="Gene3D" id="2.60.40.10">
    <property type="entry name" value="Immunoglobulins"/>
    <property type="match status" value="1"/>
</dbReference>
<sequence length="117" mass="13377">MSILPVIFLSIFFYSSCVPTFNASKSIDKGQYFASFMELEDEPVISPCPQINTLSSGYNILDILWEKRGAENDRIIPIHNGSNMLILNPTQSDSGTYLRYPITFYQIQIIKKFCRPN</sequence>
<comment type="similarity">
    <text evidence="1">Belongs to the interleukin-1 receptor family.</text>
</comment>
<dbReference type="GO" id="GO:0019966">
    <property type="term" value="F:interleukin-1 binding"/>
    <property type="evidence" value="ECO:0007669"/>
    <property type="project" value="InterPro"/>
</dbReference>
<dbReference type="PRINTS" id="PR01536">
    <property type="entry name" value="INTRLKN1R12F"/>
</dbReference>
<protein>
    <submittedName>
        <fullName evidence="6">IL-1-beta-inhibitor</fullName>
    </submittedName>
</protein>
<accession>A0A2I6J1P1</accession>
<dbReference type="GO" id="GO:0044003">
    <property type="term" value="P:symbiont-mediated perturbation of host process"/>
    <property type="evidence" value="ECO:0007669"/>
    <property type="project" value="InterPro"/>
</dbReference>
<proteinExistence type="inferred from homology"/>
<dbReference type="Proteomes" id="UP000270450">
    <property type="component" value="Segment"/>
</dbReference>
<keyword evidence="5" id="KW-0393">Immunoglobulin domain</keyword>